<evidence type="ECO:0000256" key="7">
    <source>
        <dbReference type="ARBA" id="ARBA00023125"/>
    </source>
</evidence>
<accession>A0A7R9LIC9</accession>
<dbReference type="SMART" id="SM00355">
    <property type="entry name" value="ZnF_C2H2"/>
    <property type="match status" value="9"/>
</dbReference>
<evidence type="ECO:0000256" key="2">
    <source>
        <dbReference type="ARBA" id="ARBA00022723"/>
    </source>
</evidence>
<evidence type="ECO:0000256" key="3">
    <source>
        <dbReference type="ARBA" id="ARBA00022737"/>
    </source>
</evidence>
<evidence type="ECO:0000256" key="6">
    <source>
        <dbReference type="ARBA" id="ARBA00023015"/>
    </source>
</evidence>
<reference evidence="14" key="1">
    <citation type="submission" date="2020-11" db="EMBL/GenBank/DDBJ databases">
        <authorList>
            <person name="Tran Van P."/>
        </authorList>
    </citation>
    <scope>NUCLEOTIDE SEQUENCE</scope>
</reference>
<feature type="domain" description="C2H2-type" evidence="13">
    <location>
        <begin position="206"/>
        <end position="235"/>
    </location>
</feature>
<name>A0A7R9LIC9_9ACAR</name>
<feature type="region of interest" description="Disordered" evidence="12">
    <location>
        <begin position="163"/>
        <end position="193"/>
    </location>
</feature>
<dbReference type="PROSITE" id="PS50157">
    <property type="entry name" value="ZINC_FINGER_C2H2_2"/>
    <property type="match status" value="7"/>
</dbReference>
<keyword evidence="15" id="KW-1185">Reference proteome</keyword>
<dbReference type="GO" id="GO:0008270">
    <property type="term" value="F:zinc ion binding"/>
    <property type="evidence" value="ECO:0007669"/>
    <property type="project" value="UniProtKB-KW"/>
</dbReference>
<dbReference type="OrthoDB" id="6077919at2759"/>
<evidence type="ECO:0000256" key="12">
    <source>
        <dbReference type="SAM" id="MobiDB-lite"/>
    </source>
</evidence>
<evidence type="ECO:0000313" key="14">
    <source>
        <dbReference type="EMBL" id="CAD7642292.1"/>
    </source>
</evidence>
<dbReference type="PANTHER" id="PTHR16515">
    <property type="entry name" value="PR DOMAIN ZINC FINGER PROTEIN"/>
    <property type="match status" value="1"/>
</dbReference>
<dbReference type="InterPro" id="IPR050331">
    <property type="entry name" value="Zinc_finger"/>
</dbReference>
<evidence type="ECO:0000313" key="15">
    <source>
        <dbReference type="Proteomes" id="UP000759131"/>
    </source>
</evidence>
<dbReference type="EMBL" id="OC881465">
    <property type="protein sequence ID" value="CAD7642292.1"/>
    <property type="molecule type" value="Genomic_DNA"/>
</dbReference>
<keyword evidence="3" id="KW-0677">Repeat</keyword>
<feature type="domain" description="C2H2-type" evidence="13">
    <location>
        <begin position="267"/>
        <end position="293"/>
    </location>
</feature>
<proteinExistence type="predicted"/>
<dbReference type="GO" id="GO:0005634">
    <property type="term" value="C:nucleus"/>
    <property type="evidence" value="ECO:0007669"/>
    <property type="project" value="UniProtKB-SubCell"/>
</dbReference>
<feature type="coiled-coil region" evidence="11">
    <location>
        <begin position="1"/>
        <end position="42"/>
    </location>
</feature>
<feature type="domain" description="C2H2-type" evidence="13">
    <location>
        <begin position="335"/>
        <end position="364"/>
    </location>
</feature>
<dbReference type="PANTHER" id="PTHR16515:SF49">
    <property type="entry name" value="GASTRULA ZINC FINGER PROTEIN XLCGF49.1-LIKE-RELATED"/>
    <property type="match status" value="1"/>
</dbReference>
<dbReference type="PROSITE" id="PS00028">
    <property type="entry name" value="ZINC_FINGER_C2H2_1"/>
    <property type="match status" value="9"/>
</dbReference>
<evidence type="ECO:0000256" key="9">
    <source>
        <dbReference type="ARBA" id="ARBA00023242"/>
    </source>
</evidence>
<feature type="domain" description="C2H2-type" evidence="13">
    <location>
        <begin position="395"/>
        <end position="418"/>
    </location>
</feature>
<gene>
    <name evidence="14" type="ORF">OSB1V03_LOCUS19073</name>
</gene>
<dbReference type="FunFam" id="3.30.160.60:FF:000322">
    <property type="entry name" value="GDNF-inducible zinc finger protein 1"/>
    <property type="match status" value="1"/>
</dbReference>
<dbReference type="SUPFAM" id="SSF57667">
    <property type="entry name" value="beta-beta-alpha zinc fingers"/>
    <property type="match status" value="4"/>
</dbReference>
<feature type="domain" description="C2H2-type" evidence="13">
    <location>
        <begin position="365"/>
        <end position="394"/>
    </location>
</feature>
<evidence type="ECO:0000256" key="8">
    <source>
        <dbReference type="ARBA" id="ARBA00023163"/>
    </source>
</evidence>
<dbReference type="FunFam" id="3.30.160.60:FF:000100">
    <property type="entry name" value="Zinc finger 45-like"/>
    <property type="match status" value="1"/>
</dbReference>
<protein>
    <recommendedName>
        <fullName evidence="13">C2H2-type domain-containing protein</fullName>
    </recommendedName>
</protein>
<keyword evidence="9" id="KW-0539">Nucleus</keyword>
<evidence type="ECO:0000256" key="4">
    <source>
        <dbReference type="ARBA" id="ARBA00022771"/>
    </source>
</evidence>
<keyword evidence="2" id="KW-0479">Metal-binding</keyword>
<dbReference type="InterPro" id="IPR013087">
    <property type="entry name" value="Znf_C2H2_type"/>
</dbReference>
<dbReference type="AlphaFoldDB" id="A0A7R9LIC9"/>
<feature type="domain" description="C2H2-type" evidence="13">
    <location>
        <begin position="67"/>
        <end position="97"/>
    </location>
</feature>
<evidence type="ECO:0000259" key="13">
    <source>
        <dbReference type="PROSITE" id="PS50157"/>
    </source>
</evidence>
<keyword evidence="5" id="KW-0862">Zinc</keyword>
<evidence type="ECO:0000256" key="1">
    <source>
        <dbReference type="ARBA" id="ARBA00004123"/>
    </source>
</evidence>
<dbReference type="Proteomes" id="UP000759131">
    <property type="component" value="Unassembled WGS sequence"/>
</dbReference>
<dbReference type="InterPro" id="IPR036236">
    <property type="entry name" value="Znf_C2H2_sf"/>
</dbReference>
<feature type="domain" description="C2H2-type" evidence="13">
    <location>
        <begin position="306"/>
        <end position="335"/>
    </location>
</feature>
<keyword evidence="8" id="KW-0804">Transcription</keyword>
<keyword evidence="4 10" id="KW-0863">Zinc-finger</keyword>
<feature type="compositionally biased region" description="Low complexity" evidence="12">
    <location>
        <begin position="169"/>
        <end position="185"/>
    </location>
</feature>
<dbReference type="Gene3D" id="3.30.160.60">
    <property type="entry name" value="Classic Zinc Finger"/>
    <property type="match status" value="5"/>
</dbReference>
<keyword evidence="7" id="KW-0238">DNA-binding</keyword>
<feature type="non-terminal residue" evidence="14">
    <location>
        <position position="424"/>
    </location>
</feature>
<sequence length="424" mass="48906">MEEMSEEIQRLRKELSIERQLNVKLTEEVNKLRDQMTDSRGDRSTMGSTVGTHVTGDSVGNKLMVRFKCLAEECDHRFMSKTSLIEHMINGHQMEDIYECEECDDLCLSEEALIGHKHRAHTSATVVSTRETSDGLATESSLQRHIHETNALNGIQIFETENDAEEQVSESNGSTSSSYEVIIDSDNSDDNDSDYMDAIDDQSGGFRCDYNDCHKVFTESKAYRRHRLTHLADKSLKCPLNDCDYRCDRRFQLREHMNERHEGVDQFPCPHDVCGELFLTADALKLHIDSDIHRPIVGQSSSKRVFKCDFIGCELTFKRKDGLNRHRFIHTGKPLKCPYDGCDYRCVKTHDLTIHTNRHLGLRPFACAVDECGKTFVSKSHFKRHQLVHSNERPFRCPHCHKRFKTRSHLVRHQLEVHDKSGHK</sequence>
<dbReference type="GO" id="GO:0003677">
    <property type="term" value="F:DNA binding"/>
    <property type="evidence" value="ECO:0007669"/>
    <property type="project" value="UniProtKB-KW"/>
</dbReference>
<evidence type="ECO:0000256" key="11">
    <source>
        <dbReference type="SAM" id="Coils"/>
    </source>
</evidence>
<evidence type="ECO:0000256" key="5">
    <source>
        <dbReference type="ARBA" id="ARBA00022833"/>
    </source>
</evidence>
<dbReference type="Pfam" id="PF00096">
    <property type="entry name" value="zf-C2H2"/>
    <property type="match status" value="4"/>
</dbReference>
<dbReference type="GO" id="GO:0010468">
    <property type="term" value="P:regulation of gene expression"/>
    <property type="evidence" value="ECO:0007669"/>
    <property type="project" value="TreeGrafter"/>
</dbReference>
<organism evidence="14">
    <name type="scientific">Medioppia subpectinata</name>
    <dbReference type="NCBI Taxonomy" id="1979941"/>
    <lineage>
        <taxon>Eukaryota</taxon>
        <taxon>Metazoa</taxon>
        <taxon>Ecdysozoa</taxon>
        <taxon>Arthropoda</taxon>
        <taxon>Chelicerata</taxon>
        <taxon>Arachnida</taxon>
        <taxon>Acari</taxon>
        <taxon>Acariformes</taxon>
        <taxon>Sarcoptiformes</taxon>
        <taxon>Oribatida</taxon>
        <taxon>Brachypylina</taxon>
        <taxon>Oppioidea</taxon>
        <taxon>Oppiidae</taxon>
        <taxon>Medioppia</taxon>
    </lineage>
</organism>
<keyword evidence="6" id="KW-0805">Transcription regulation</keyword>
<keyword evidence="11" id="KW-0175">Coiled coil</keyword>
<evidence type="ECO:0000256" key="10">
    <source>
        <dbReference type="PROSITE-ProRule" id="PRU00042"/>
    </source>
</evidence>
<dbReference type="EMBL" id="CAJPIZ010026890">
    <property type="protein sequence ID" value="CAG2119124.1"/>
    <property type="molecule type" value="Genomic_DNA"/>
</dbReference>
<comment type="subcellular location">
    <subcellularLocation>
        <location evidence="1">Nucleus</location>
    </subcellularLocation>
</comment>